<dbReference type="EMBL" id="CP134494">
    <property type="protein sequence ID" value="WNF23320.1"/>
    <property type="molecule type" value="Genomic_DNA"/>
</dbReference>
<name>A0ABY9VL18_9BACI</name>
<proteinExistence type="predicted"/>
<dbReference type="Proteomes" id="UP001303324">
    <property type="component" value="Chromosome"/>
</dbReference>
<sequence>MLTLFLFQRELSQLKNEYQSSADKVIKTQIQKDMALLTAAIKEVKEALESRCSLNSAENI</sequence>
<organism evidence="1 2">
    <name type="scientific">Mesobacillus jeotgali</name>
    <dbReference type="NCBI Taxonomy" id="129985"/>
    <lineage>
        <taxon>Bacteria</taxon>
        <taxon>Bacillati</taxon>
        <taxon>Bacillota</taxon>
        <taxon>Bacilli</taxon>
        <taxon>Bacillales</taxon>
        <taxon>Bacillaceae</taxon>
        <taxon>Mesobacillus</taxon>
    </lineage>
</organism>
<keyword evidence="2" id="KW-1185">Reference proteome</keyword>
<evidence type="ECO:0000313" key="2">
    <source>
        <dbReference type="Proteomes" id="UP001303324"/>
    </source>
</evidence>
<reference evidence="1 2" key="1">
    <citation type="submission" date="2023-09" db="EMBL/GenBank/DDBJ databases">
        <title>Microbial mechanism of fulvic acid promoting antimony reduction mineralization in rice fields.</title>
        <authorList>
            <person name="Chen G."/>
            <person name="Lan J."/>
        </authorList>
    </citation>
    <scope>NUCLEOTIDE SEQUENCE [LARGE SCALE GENOMIC DNA]</scope>
    <source>
        <strain evidence="1 2">PS1</strain>
    </source>
</reference>
<protein>
    <submittedName>
        <fullName evidence="1">Uncharacterized protein</fullName>
    </submittedName>
</protein>
<dbReference type="RefSeq" id="WP_311073561.1">
    <property type="nucleotide sequence ID" value="NZ_CP134494.1"/>
</dbReference>
<accession>A0ABY9VL18</accession>
<gene>
    <name evidence="1" type="ORF">RH061_02080</name>
</gene>
<evidence type="ECO:0000313" key="1">
    <source>
        <dbReference type="EMBL" id="WNF23320.1"/>
    </source>
</evidence>